<dbReference type="InterPro" id="IPR014937">
    <property type="entry name" value="DUF1810"/>
</dbReference>
<evidence type="ECO:0000313" key="2">
    <source>
        <dbReference type="Proteomes" id="UP000479043"/>
    </source>
</evidence>
<comment type="caution">
    <text evidence="1">The sequence shown here is derived from an EMBL/GenBank/DDBJ whole genome shotgun (WGS) entry which is preliminary data.</text>
</comment>
<dbReference type="InterPro" id="IPR036287">
    <property type="entry name" value="Rv1873-like_sf"/>
</dbReference>
<dbReference type="Gene3D" id="1.25.40.380">
    <property type="entry name" value="Protein of unknown function DUF1810"/>
    <property type="match status" value="1"/>
</dbReference>
<dbReference type="AlphaFoldDB" id="A0A6L8LHD5"/>
<accession>A0A6L8LHD5</accession>
<dbReference type="Pfam" id="PF08837">
    <property type="entry name" value="DUF1810"/>
    <property type="match status" value="1"/>
</dbReference>
<name>A0A6L8LHD5_9RHOB</name>
<sequence length="140" mass="15682">MKQDTLDRFVLAQERNYADAEREIAQGRKLSHWMWYVFPQLRGLGRSNFAQLYGIADMQEAAEYLAHPVLGPRLIHMMGLMLTHAGQPAEDILGGIDGMKLRSSATLFAALPDADPVFGQVLEAFYGGQRCERTLELLAD</sequence>
<keyword evidence="2" id="KW-1185">Reference proteome</keyword>
<organism evidence="1 2">
    <name type="scientific">Thalassovita mangrovi</name>
    <dbReference type="NCBI Taxonomy" id="2692236"/>
    <lineage>
        <taxon>Bacteria</taxon>
        <taxon>Pseudomonadati</taxon>
        <taxon>Pseudomonadota</taxon>
        <taxon>Alphaproteobacteria</taxon>
        <taxon>Rhodobacterales</taxon>
        <taxon>Roseobacteraceae</taxon>
        <taxon>Thalassovita</taxon>
    </lineage>
</organism>
<protein>
    <submittedName>
        <fullName evidence="1">DUF1810 family protein</fullName>
    </submittedName>
</protein>
<evidence type="ECO:0000313" key="1">
    <source>
        <dbReference type="EMBL" id="MYM55215.1"/>
    </source>
</evidence>
<reference evidence="1 2" key="1">
    <citation type="submission" date="2020-01" db="EMBL/GenBank/DDBJ databases">
        <authorList>
            <person name="Chen S."/>
        </authorList>
    </citation>
    <scope>NUCLEOTIDE SEQUENCE [LARGE SCALE GENOMIC DNA]</scope>
    <source>
        <strain evidence="1 2">GS-10</strain>
    </source>
</reference>
<dbReference type="PIRSF" id="PIRSF008546">
    <property type="entry name" value="UCP008546"/>
    <property type="match status" value="1"/>
</dbReference>
<proteinExistence type="predicted"/>
<dbReference type="RefSeq" id="WP_160972917.1">
    <property type="nucleotide sequence ID" value="NZ_WWEN01000003.1"/>
</dbReference>
<dbReference type="EMBL" id="WWEN01000003">
    <property type="protein sequence ID" value="MYM55215.1"/>
    <property type="molecule type" value="Genomic_DNA"/>
</dbReference>
<gene>
    <name evidence="1" type="ORF">GR167_07855</name>
</gene>
<dbReference type="SUPFAM" id="SSF140736">
    <property type="entry name" value="Rv1873-like"/>
    <property type="match status" value="1"/>
</dbReference>
<dbReference type="Proteomes" id="UP000479043">
    <property type="component" value="Unassembled WGS sequence"/>
</dbReference>